<sequence length="1632" mass="181717">MRSATLAFLAASAGLGNCADWVSFKSLKYFFVFGDSYSTVGFRSTSPIPNAANPIGLKYPGTTITHEENWVGVITTKANDSLILTWDYAVSGQQVTGVVKQIGEQFIPTAGTHPAYCPWNASNSLFATWIGINDINRGVVSERVPMLFGLQDQLYQAGARNFLFLNLPPFDRSPGANYSEQVKEQISLWNTALPVQIANFTATHPNVTAFMFDTQALWDEFYANPSAFNITNPDTVGGGLWYDGYHPSTAIQRDRMLGDDVISGARVAQQRRQYVIGLLLLLVVVLEWTGSNFLTQNLFDDGYNKPFFVTYMNTASFSLYLIPALIKNVRSKRSLQKHGNEQGYEALVDDDDDESQMNEHCDSRTTLYNGGSNHTESSPLTTQETAKLASTFCLLWFFANWTLNASLGLTSVASATILSSMSGFFTLLMARIFRVESLSLSKIGAVVASFVGSILVSLADSGNGVDKPVRIGDESRINMQLFFGFVGAFNILGFWPIGVLLHLTGLEVFELPSSNKALYAVLLNMFITLSSDFIYVLAMLKTTPLVVTVGLSLTIPLAFAGDLFLGASIKAQSFVGAVLVLVAFIVIGLEDRDEAPCAPTNRTSCEDDRGRSFGRPNDLHEASLANQAQDDVSLRKSVEAIFAARREQDRRMRRESRGLESGNMNAQATRTSQDVDGRANLIERGRSRTRSGTFRRERVSGSLRRSEERRTRSRTGRKSSSDRDDASRGDGRARGWDYDHPILSDSEENAELAAAAGGFVLNSHMSGGLARLRLARTKALATPTLSYIRPLFTKTDWPNQVVQNCPSLRHWPLSFLAGIVVAGGSLYAFGAESRCEEAKGHLYREQTTIKPDQPQETPISKDTEGESVFSFDGHSLSAALITLTSWAWPERFKWFQDRAEILVRELSRGPGSLWNEIVDSSPSISDHPEYEWEAEVRLGDELCLPERAFLRSRKRKMRAAFAELLEVPIHEVDERDIPIVAIAASGGGYRAMVNTSGALKGAQETGILNCTSYISGISGSCWALGMMYSGVAGSPSPSQVQQHLRSRIQTPYLDISTWDSLVTPPTNKYLLKGLLHKTTAPGWGGVSLTDIYGTLLSARLFVPDDLKKLEARCLSLHQFRRFVDDGSYPMPIMTAISRHLREPLESQEIKAKKQERRSFTPTRRLRHRKEAEELEAQARWLWFEWSPYEFGCDELGAWIPSWALGRRFEDGRNIERRASALPFFAKINILTEPEARNQLDTSFGAGIEAHLSDILTNTGHLRIFGSAFCASLQHYFLEVRPLLRDLPLPIFNWLDRVLVENEKEFDVIHPVPPTALPNFVKGLEGQLRYGSPDGITQVETLRFIDAGAELNIPYYPLLRRGVDCIIALDASADSQSPGGLLDAEYAARRGLQTWPKGARWPKILRPARQASEQEQVQVSGQDAEAGTNREIASAKEADVVEQAGHQQAAQAPMEEGPRLLSEDPDIDESDTPDHRHDKPEAQSSTLAELDGQTAPGKEPDSDEESKPSSAYVWIGSSTDTGSSRVDNWEKEEDLASRDGIGIVYMPLIPNQEAQERYGGDLWDPMDISTWRFELQREEIDKLLTTAEMNFKDGHQKIKRVLKVMWVRKRNARLEKEHRKWKRDFDQLVERAV</sequence>
<keyword evidence="6 7" id="KW-0378">Hydrolase</keyword>
<evidence type="ECO:0000256" key="2">
    <source>
        <dbReference type="ARBA" id="ARBA00008780"/>
    </source>
</evidence>
<dbReference type="PANTHER" id="PTHR23051:SF0">
    <property type="entry name" value="SOLUTE CARRIER FAMILY 35 MEMBER F5"/>
    <property type="match status" value="1"/>
</dbReference>
<keyword evidence="6 7" id="KW-0443">Lipid metabolism</keyword>
<feature type="transmembrane region" description="Helical" evidence="9">
    <location>
        <begin position="274"/>
        <end position="295"/>
    </location>
</feature>
<feature type="transmembrane region" description="Helical" evidence="9">
    <location>
        <begin position="544"/>
        <end position="565"/>
    </location>
</feature>
<dbReference type="InterPro" id="IPR036514">
    <property type="entry name" value="SGNH_hydro_sf"/>
</dbReference>
<name>A0A5N5QY51_9AGAM</name>
<protein>
    <recommendedName>
        <fullName evidence="7">Lysophospholipase</fullName>
        <ecNumber evidence="7">3.1.1.5</ecNumber>
    </recommendedName>
</protein>
<dbReference type="SMART" id="SM00022">
    <property type="entry name" value="PLAc"/>
    <property type="match status" value="1"/>
</dbReference>
<comment type="subcellular location">
    <subcellularLocation>
        <location evidence="1">Membrane</location>
        <topology evidence="1">Multi-pass membrane protein</topology>
    </subcellularLocation>
</comment>
<feature type="region of interest" description="Disordered" evidence="8">
    <location>
        <begin position="1438"/>
        <end position="1528"/>
    </location>
</feature>
<dbReference type="GO" id="GO:0000329">
    <property type="term" value="C:fungal-type vacuole membrane"/>
    <property type="evidence" value="ECO:0007669"/>
    <property type="project" value="TreeGrafter"/>
</dbReference>
<evidence type="ECO:0000256" key="3">
    <source>
        <dbReference type="ARBA" id="ARBA00022692"/>
    </source>
</evidence>
<dbReference type="EMBL" id="SSOP01000004">
    <property type="protein sequence ID" value="KAB5596047.1"/>
    <property type="molecule type" value="Genomic_DNA"/>
</dbReference>
<evidence type="ECO:0000313" key="11">
    <source>
        <dbReference type="EMBL" id="KAB5596047.1"/>
    </source>
</evidence>
<feature type="transmembrane region" description="Helical" evidence="9">
    <location>
        <begin position="440"/>
        <end position="459"/>
    </location>
</feature>
<feature type="compositionally biased region" description="Basic and acidic residues" evidence="8">
    <location>
        <begin position="694"/>
        <end position="710"/>
    </location>
</feature>
<evidence type="ECO:0000256" key="9">
    <source>
        <dbReference type="SAM" id="Phobius"/>
    </source>
</evidence>
<dbReference type="SUPFAM" id="SSF52151">
    <property type="entry name" value="FabD/lysophospholipase-like"/>
    <property type="match status" value="1"/>
</dbReference>
<dbReference type="PROSITE" id="PS51210">
    <property type="entry name" value="PLA2C"/>
    <property type="match status" value="1"/>
</dbReference>
<dbReference type="InterPro" id="IPR002642">
    <property type="entry name" value="LysoPLipase_cat_dom"/>
</dbReference>
<comment type="similarity">
    <text evidence="2 7">Belongs to the lysophospholipase family.</text>
</comment>
<keyword evidence="7" id="KW-0732">Signal</keyword>
<dbReference type="Gene3D" id="3.40.1090.10">
    <property type="entry name" value="Cytosolic phospholipase A2 catalytic domain"/>
    <property type="match status" value="1"/>
</dbReference>
<evidence type="ECO:0000256" key="7">
    <source>
        <dbReference type="RuleBase" id="RU362103"/>
    </source>
</evidence>
<evidence type="ECO:0000256" key="8">
    <source>
        <dbReference type="SAM" id="MobiDB-lite"/>
    </source>
</evidence>
<keyword evidence="4 9" id="KW-1133">Transmembrane helix</keyword>
<evidence type="ECO:0000256" key="4">
    <source>
        <dbReference type="ARBA" id="ARBA00022989"/>
    </source>
</evidence>
<evidence type="ECO:0000256" key="6">
    <source>
        <dbReference type="PROSITE-ProRule" id="PRU00555"/>
    </source>
</evidence>
<feature type="domain" description="PLA2c" evidence="10">
    <location>
        <begin position="928"/>
        <end position="1518"/>
    </location>
</feature>
<organism evidence="11 12">
    <name type="scientific">Ceratobasidium theobromae</name>
    <dbReference type="NCBI Taxonomy" id="1582974"/>
    <lineage>
        <taxon>Eukaryota</taxon>
        <taxon>Fungi</taxon>
        <taxon>Dikarya</taxon>
        <taxon>Basidiomycota</taxon>
        <taxon>Agaricomycotina</taxon>
        <taxon>Agaricomycetes</taxon>
        <taxon>Cantharellales</taxon>
        <taxon>Ceratobasidiaceae</taxon>
        <taxon>Ceratobasidium</taxon>
    </lineage>
</organism>
<feature type="region of interest" description="Disordered" evidence="8">
    <location>
        <begin position="1406"/>
        <end position="1425"/>
    </location>
</feature>
<accession>A0A5N5QY51</accession>
<feature type="compositionally biased region" description="Basic and acidic residues" evidence="8">
    <location>
        <begin position="719"/>
        <end position="738"/>
    </location>
</feature>
<comment type="caution">
    <text evidence="11">The sequence shown here is derived from an EMBL/GenBank/DDBJ whole genome shotgun (WGS) entry which is preliminary data.</text>
</comment>
<feature type="compositionally biased region" description="Basic and acidic residues" evidence="8">
    <location>
        <begin position="1471"/>
        <end position="1480"/>
    </location>
</feature>
<feature type="compositionally biased region" description="Polar residues" evidence="8">
    <location>
        <begin position="1515"/>
        <end position="1525"/>
    </location>
</feature>
<proteinExistence type="inferred from homology"/>
<feature type="compositionally biased region" description="Polar residues" evidence="8">
    <location>
        <begin position="1410"/>
        <end position="1420"/>
    </location>
</feature>
<feature type="transmembrane region" description="Helical" evidence="9">
    <location>
        <begin position="307"/>
        <end position="326"/>
    </location>
</feature>
<dbReference type="EC" id="3.1.1.5" evidence="7"/>
<dbReference type="Pfam" id="PF01735">
    <property type="entry name" value="PLA2_B"/>
    <property type="match status" value="1"/>
</dbReference>
<dbReference type="InterPro" id="IPR016035">
    <property type="entry name" value="Acyl_Trfase/lysoPLipase"/>
</dbReference>
<feature type="signal peptide" evidence="7">
    <location>
        <begin position="1"/>
        <end position="18"/>
    </location>
</feature>
<feature type="compositionally biased region" description="Basic and acidic residues" evidence="8">
    <location>
        <begin position="604"/>
        <end position="618"/>
    </location>
</feature>
<dbReference type="GO" id="GO:0004622">
    <property type="term" value="F:phosphatidylcholine lysophospholipase activity"/>
    <property type="evidence" value="ECO:0007669"/>
    <property type="project" value="UniProtKB-EC"/>
</dbReference>
<dbReference type="GO" id="GO:0009395">
    <property type="term" value="P:phospholipid catabolic process"/>
    <property type="evidence" value="ECO:0007669"/>
    <property type="project" value="InterPro"/>
</dbReference>
<feature type="region of interest" description="Disordered" evidence="8">
    <location>
        <begin position="353"/>
        <end position="379"/>
    </location>
</feature>
<feature type="transmembrane region" description="Helical" evidence="9">
    <location>
        <begin position="517"/>
        <end position="538"/>
    </location>
</feature>
<dbReference type="Proteomes" id="UP000383932">
    <property type="component" value="Unassembled WGS sequence"/>
</dbReference>
<feature type="region of interest" description="Disordered" evidence="8">
    <location>
        <begin position="597"/>
        <end position="618"/>
    </location>
</feature>
<feature type="chain" id="PRO_5024469283" description="Lysophospholipase" evidence="7">
    <location>
        <begin position="19"/>
        <end position="1632"/>
    </location>
</feature>
<keyword evidence="5 9" id="KW-0472">Membrane</keyword>
<comment type="catalytic activity">
    <reaction evidence="7">
        <text>a 1-acyl-sn-glycero-3-phosphocholine + H2O = sn-glycerol 3-phosphocholine + a fatty acid + H(+)</text>
        <dbReference type="Rhea" id="RHEA:15177"/>
        <dbReference type="ChEBI" id="CHEBI:15377"/>
        <dbReference type="ChEBI" id="CHEBI:15378"/>
        <dbReference type="ChEBI" id="CHEBI:16870"/>
        <dbReference type="ChEBI" id="CHEBI:28868"/>
        <dbReference type="ChEBI" id="CHEBI:58168"/>
        <dbReference type="EC" id="3.1.1.5"/>
    </reaction>
</comment>
<feature type="compositionally biased region" description="Polar residues" evidence="8">
    <location>
        <begin position="364"/>
        <end position="379"/>
    </location>
</feature>
<feature type="compositionally biased region" description="Basic and acidic residues" evidence="8">
    <location>
        <begin position="673"/>
        <end position="686"/>
    </location>
</feature>
<evidence type="ECO:0000313" key="12">
    <source>
        <dbReference type="Proteomes" id="UP000383932"/>
    </source>
</evidence>
<dbReference type="CDD" id="cd01846">
    <property type="entry name" value="fatty_acyltransferase_like"/>
    <property type="match status" value="1"/>
</dbReference>
<keyword evidence="12" id="KW-1185">Reference proteome</keyword>
<feature type="region of interest" description="Disordered" evidence="8">
    <location>
        <begin position="647"/>
        <end position="738"/>
    </location>
</feature>
<keyword evidence="3 9" id="KW-0812">Transmembrane</keyword>
<gene>
    <name evidence="11" type="ORF">CTheo_564</name>
</gene>
<feature type="transmembrane region" description="Helical" evidence="9">
    <location>
        <begin position="479"/>
        <end position="505"/>
    </location>
</feature>
<reference evidence="11 12" key="1">
    <citation type="journal article" date="2019" name="Fungal Biol. Biotechnol.">
        <title>Draft genome sequence of fastidious pathogen Ceratobasidium theobromae, which causes vascular-streak dieback in Theobroma cacao.</title>
        <authorList>
            <person name="Ali S.S."/>
            <person name="Asman A."/>
            <person name="Shao J."/>
            <person name="Firmansyah A.P."/>
            <person name="Susilo A.W."/>
            <person name="Rosmana A."/>
            <person name="McMahon P."/>
            <person name="Junaid M."/>
            <person name="Guest D."/>
            <person name="Kheng T.Y."/>
            <person name="Meinhardt L.W."/>
            <person name="Bailey B.A."/>
        </authorList>
    </citation>
    <scope>NUCLEOTIDE SEQUENCE [LARGE SCALE GENOMIC DNA]</scope>
    <source>
        <strain evidence="11 12">CT2</strain>
    </source>
</reference>
<dbReference type="PANTHER" id="PTHR23051">
    <property type="entry name" value="SOLUTE CARRIER FAMILY 35, MEMBER F5"/>
    <property type="match status" value="1"/>
</dbReference>
<feature type="compositionally biased region" description="Basic and acidic residues" evidence="8">
    <location>
        <begin position="647"/>
        <end position="658"/>
    </location>
</feature>
<dbReference type="Gene3D" id="3.40.50.1110">
    <property type="entry name" value="SGNH hydrolase"/>
    <property type="match status" value="1"/>
</dbReference>
<feature type="compositionally biased region" description="Polar residues" evidence="8">
    <location>
        <begin position="662"/>
        <end position="672"/>
    </location>
</feature>
<evidence type="ECO:0000256" key="1">
    <source>
        <dbReference type="ARBA" id="ARBA00004141"/>
    </source>
</evidence>
<dbReference type="SUPFAM" id="SSF103481">
    <property type="entry name" value="Multidrug resistance efflux transporter EmrE"/>
    <property type="match status" value="1"/>
</dbReference>
<evidence type="ECO:0000259" key="10">
    <source>
        <dbReference type="PROSITE" id="PS51210"/>
    </source>
</evidence>
<feature type="transmembrane region" description="Helical" evidence="9">
    <location>
        <begin position="405"/>
        <end position="428"/>
    </location>
</feature>
<evidence type="ECO:0000256" key="5">
    <source>
        <dbReference type="ARBA" id="ARBA00023136"/>
    </source>
</evidence>
<dbReference type="SUPFAM" id="SSF52266">
    <property type="entry name" value="SGNH hydrolase"/>
    <property type="match status" value="1"/>
</dbReference>
<dbReference type="InterPro" id="IPR037185">
    <property type="entry name" value="EmrE-like"/>
</dbReference>
<dbReference type="OrthoDB" id="4084751at2759"/>
<keyword evidence="6 7" id="KW-0442">Lipid degradation</keyword>